<reference evidence="2" key="2">
    <citation type="journal article" date="2017" name="Front. Cell. Infect. Microbiol.">
        <title>Analysis of the Salivary Gland Transcriptome of Unfed and Partially Fed Amblyomma sculptum Ticks and Descriptive Proteome of the Saliva.</title>
        <authorList>
            <person name="Esteves E."/>
            <person name="Maruyama S.R."/>
            <person name="Kawahara R."/>
            <person name="Fujita A."/>
            <person name="Martins L.A."/>
            <person name="Righi A.A."/>
            <person name="Costa F.B."/>
            <person name="Palmisano G."/>
            <person name="Labruna M.B."/>
            <person name="Sa-Nunes A."/>
            <person name="Ribeiro J.M.C."/>
            <person name="Fogaca A.C."/>
        </authorList>
    </citation>
    <scope>NUCLEOTIDE SEQUENCE</scope>
</reference>
<sequence>MSVSDPLLKQLKDHIFDLRRHCLVLPIDDANGLLLPFCTTLELIFRKGIQAQRNTPVGAVHRDYWNGFFSMLHLKQKDKLPLRLASSIQTVKDFKKVQTAQGKGRLLLRVLLKRHLLRTAIACLLQSPSLVAAMYSPSDSILGNEILAEILLSLLHEVDKVSFNISLRNATFLDHTWHLGLYKSFEFVPCDTLGISIGFSAGIPVVTEVEEGSVAGEDDQIQVGDVLDDLYGEALRGRKRGTISTLLDHFKGLPVYLSVVKSYQVDGSPYPPVAELLKGLRLAPARSRGRLTAASDVFPDSLGSSGLPVSTPLESAAYQAVYIGKTYVGNAGNVLDIEAAIRDVSFKDTDEHVHMGRTPVWVDVSDCHFRVFRRLSKEVLLEKHFTEIASCGKASNFPCIFAVVAGETTCTVSKHFYSYVFQVQQPNICQTILCTIAQGFTRTSWSV</sequence>
<dbReference type="SUPFAM" id="SSF140741">
    <property type="entry name" value="RUN domain-like"/>
    <property type="match status" value="1"/>
</dbReference>
<dbReference type="Gene3D" id="1.20.58.900">
    <property type="match status" value="1"/>
</dbReference>
<dbReference type="CDD" id="cd17682">
    <property type="entry name" value="RUN_RUFY4_like"/>
    <property type="match status" value="1"/>
</dbReference>
<dbReference type="PANTHER" id="PTHR46753">
    <property type="entry name" value="FYVE AND COILED-COIL DOMAIN-CONTAINING PROTEIN 1"/>
    <property type="match status" value="1"/>
</dbReference>
<dbReference type="InterPro" id="IPR011993">
    <property type="entry name" value="PH-like_dom_sf"/>
</dbReference>
<dbReference type="PANTHER" id="PTHR46753:SF3">
    <property type="entry name" value="PDZ DOMAIN-CONTAINING PROTEIN"/>
    <property type="match status" value="1"/>
</dbReference>
<dbReference type="InterPro" id="IPR037213">
    <property type="entry name" value="Run_dom_sf"/>
</dbReference>
<organism evidence="2">
    <name type="scientific">Amblyomma sculptum</name>
    <name type="common">Tick</name>
    <dbReference type="NCBI Taxonomy" id="1581419"/>
    <lineage>
        <taxon>Eukaryota</taxon>
        <taxon>Metazoa</taxon>
        <taxon>Ecdysozoa</taxon>
        <taxon>Arthropoda</taxon>
        <taxon>Chelicerata</taxon>
        <taxon>Arachnida</taxon>
        <taxon>Acari</taxon>
        <taxon>Parasitiformes</taxon>
        <taxon>Ixodida</taxon>
        <taxon>Ixodoidea</taxon>
        <taxon>Ixodidae</taxon>
        <taxon>Amblyomminae</taxon>
        <taxon>Amblyomma</taxon>
    </lineage>
</organism>
<name>A0A1E1XPV4_AMBSC</name>
<dbReference type="InterPro" id="IPR036034">
    <property type="entry name" value="PDZ_sf"/>
</dbReference>
<accession>A0A1E1XPV4</accession>
<proteinExistence type="evidence at transcript level"/>
<dbReference type="SUPFAM" id="SSF50729">
    <property type="entry name" value="PH domain-like"/>
    <property type="match status" value="1"/>
</dbReference>
<feature type="domain" description="RUN" evidence="1">
    <location>
        <begin position="28"/>
        <end position="170"/>
    </location>
</feature>
<dbReference type="EMBL" id="GFAA01002087">
    <property type="protein sequence ID" value="JAU01348.1"/>
    <property type="molecule type" value="mRNA"/>
</dbReference>
<dbReference type="SUPFAM" id="SSF50156">
    <property type="entry name" value="PDZ domain-like"/>
    <property type="match status" value="1"/>
</dbReference>
<reference evidence="2" key="1">
    <citation type="submission" date="2016-09" db="EMBL/GenBank/DDBJ databases">
        <authorList>
            <person name="Capua I."/>
            <person name="De Benedictis P."/>
            <person name="Joannis T."/>
            <person name="Lombin L.H."/>
            <person name="Cattoli G."/>
        </authorList>
    </citation>
    <scope>NUCLEOTIDE SEQUENCE</scope>
</reference>
<dbReference type="PROSITE" id="PS50826">
    <property type="entry name" value="RUN"/>
    <property type="match status" value="1"/>
</dbReference>
<protein>
    <submittedName>
        <fullName evidence="2">Putative run domain-containing protein</fullName>
    </submittedName>
</protein>
<dbReference type="InterPro" id="IPR004012">
    <property type="entry name" value="Run_dom"/>
</dbReference>
<dbReference type="AlphaFoldDB" id="A0A1E1XPV4"/>
<dbReference type="Pfam" id="PF02759">
    <property type="entry name" value="RUN"/>
    <property type="match status" value="1"/>
</dbReference>
<evidence type="ECO:0000313" key="2">
    <source>
        <dbReference type="EMBL" id="JAU01348.1"/>
    </source>
</evidence>
<dbReference type="Gene3D" id="2.30.29.30">
    <property type="entry name" value="Pleckstrin-homology domain (PH domain)/Phosphotyrosine-binding domain (PTB)"/>
    <property type="match status" value="1"/>
</dbReference>
<evidence type="ECO:0000259" key="1">
    <source>
        <dbReference type="PROSITE" id="PS50826"/>
    </source>
</evidence>